<dbReference type="PANTHER" id="PTHR31814">
    <property type="match status" value="1"/>
</dbReference>
<organism evidence="4 5">
    <name type="scientific">Rhododendron simsii</name>
    <name type="common">Sims's rhododendron</name>
    <dbReference type="NCBI Taxonomy" id="118357"/>
    <lineage>
        <taxon>Eukaryota</taxon>
        <taxon>Viridiplantae</taxon>
        <taxon>Streptophyta</taxon>
        <taxon>Embryophyta</taxon>
        <taxon>Tracheophyta</taxon>
        <taxon>Spermatophyta</taxon>
        <taxon>Magnoliopsida</taxon>
        <taxon>eudicotyledons</taxon>
        <taxon>Gunneridae</taxon>
        <taxon>Pentapetalae</taxon>
        <taxon>asterids</taxon>
        <taxon>Ericales</taxon>
        <taxon>Ericaceae</taxon>
        <taxon>Ericoideae</taxon>
        <taxon>Rhodoreae</taxon>
        <taxon>Rhododendron</taxon>
    </lineage>
</organism>
<evidence type="ECO:0000259" key="3">
    <source>
        <dbReference type="Pfam" id="PF00288"/>
    </source>
</evidence>
<dbReference type="EC" id="2.7.4.2" evidence="2"/>
<dbReference type="GO" id="GO:0004631">
    <property type="term" value="F:phosphomevalonate kinase activity"/>
    <property type="evidence" value="ECO:0007669"/>
    <property type="project" value="UniProtKB-EC"/>
</dbReference>
<feature type="domain" description="GHMP kinase N-terminal" evidence="3">
    <location>
        <begin position="223"/>
        <end position="296"/>
    </location>
</feature>
<reference evidence="4" key="1">
    <citation type="submission" date="2019-11" db="EMBL/GenBank/DDBJ databases">
        <authorList>
            <person name="Liu Y."/>
            <person name="Hou J."/>
            <person name="Li T.-Q."/>
            <person name="Guan C.-H."/>
            <person name="Wu X."/>
            <person name="Wu H.-Z."/>
            <person name="Ling F."/>
            <person name="Zhang R."/>
            <person name="Shi X.-G."/>
            <person name="Ren J.-P."/>
            <person name="Chen E.-F."/>
            <person name="Sun J.-M."/>
        </authorList>
    </citation>
    <scope>NUCLEOTIDE SEQUENCE</scope>
    <source>
        <strain evidence="4">Adult_tree_wgs_1</strain>
        <tissue evidence="4">Leaves</tissue>
    </source>
</reference>
<gene>
    <name evidence="4" type="ORF">RHSIM_Rhsim11G0029400</name>
</gene>
<dbReference type="GO" id="GO:0010142">
    <property type="term" value="P:farnesyl diphosphate biosynthetic process, mevalonate pathway"/>
    <property type="evidence" value="ECO:0007669"/>
    <property type="project" value="TreeGrafter"/>
</dbReference>
<dbReference type="GO" id="GO:0019287">
    <property type="term" value="P:isopentenyl diphosphate biosynthetic process, mevalonate pathway"/>
    <property type="evidence" value="ECO:0007669"/>
    <property type="project" value="UniProtKB-UniPathway"/>
</dbReference>
<dbReference type="OrthoDB" id="10262935at2759"/>
<dbReference type="Pfam" id="PF00288">
    <property type="entry name" value="GHMP_kinases_N"/>
    <property type="match status" value="1"/>
</dbReference>
<proteinExistence type="predicted"/>
<dbReference type="PANTHER" id="PTHR31814:SF6">
    <property type="entry name" value="PHOSPHOMEVALONATE KINASE"/>
    <property type="match status" value="1"/>
</dbReference>
<dbReference type="InterPro" id="IPR006204">
    <property type="entry name" value="GHMP_kinase_N_dom"/>
</dbReference>
<dbReference type="EMBL" id="WJXA01000011">
    <property type="protein sequence ID" value="KAF7126405.1"/>
    <property type="molecule type" value="Genomic_DNA"/>
</dbReference>
<dbReference type="AlphaFoldDB" id="A0A834GAT9"/>
<evidence type="ECO:0000256" key="1">
    <source>
        <dbReference type="ARBA" id="ARBA00005017"/>
    </source>
</evidence>
<comment type="caution">
    <text evidence="4">The sequence shown here is derived from an EMBL/GenBank/DDBJ whole genome shotgun (WGS) entry which is preliminary data.</text>
</comment>
<dbReference type="GO" id="GO:0005524">
    <property type="term" value="F:ATP binding"/>
    <property type="evidence" value="ECO:0007669"/>
    <property type="project" value="InterPro"/>
</dbReference>
<comment type="pathway">
    <text evidence="1">Isoprenoid biosynthesis; isopentenyl diphosphate biosynthesis via mevalonate pathway; isopentenyl diphosphate from (R)-mevalonate: step 2/3.</text>
</comment>
<dbReference type="SUPFAM" id="SSF54211">
    <property type="entry name" value="Ribosomal protein S5 domain 2-like"/>
    <property type="match status" value="1"/>
</dbReference>
<accession>A0A834GAT9</accession>
<evidence type="ECO:0000313" key="4">
    <source>
        <dbReference type="EMBL" id="KAF7126405.1"/>
    </source>
</evidence>
<dbReference type="InterPro" id="IPR020568">
    <property type="entry name" value="Ribosomal_Su5_D2-typ_SF"/>
</dbReference>
<keyword evidence="5" id="KW-1185">Reference proteome</keyword>
<dbReference type="InterPro" id="IPR035102">
    <property type="entry name" value="Phosphomevalonate_kinase"/>
</dbReference>
<evidence type="ECO:0000313" key="5">
    <source>
        <dbReference type="Proteomes" id="UP000626092"/>
    </source>
</evidence>
<dbReference type="Proteomes" id="UP000626092">
    <property type="component" value="Unassembled WGS sequence"/>
</dbReference>
<dbReference type="GO" id="GO:0005777">
    <property type="term" value="C:peroxisome"/>
    <property type="evidence" value="ECO:0007669"/>
    <property type="project" value="TreeGrafter"/>
</dbReference>
<sequence length="645" mass="70900">MAIVASAPGKVLMTGGYLVLERPNAGVVLSTNARFYAIVKPLYEELKPDSWAWGWTDVKLTSPQMSRETSYKMSLKHLTLQCVSSRQVGPKRYFRLGSVLHNYIQMIDDRKMVYLLIDVMLIIVAYDISGSRNPFVEYAVQYSVAAAYATFDKTKKDWLHKCLLQGLDVTILGCNDFYSYRNQIEARGLPLTPESLASLPQFTSITFNIEDANGGNRKPEVAKTGLGSSAAMTTAVVAALLQYFGVVNLPSLSKDQYQEMETTVDLDVVHVIAQTAHCIAQGKVGSGFDVSSAVYGSQRYVRFSPEVLSSAQVPLSPSPSLSLSLSLSLCVGVSREGLRTDLSYGLDYLNGLAKDLALDSNDSPFTRGFDEGIDEMHCGKHKSDCIFLSTFTRMFLMSSPNMELQDAVHGKELEEVIGDVMNGKWDHQKSKFSLPPLMNLLLGEPGTGGSSTVSMVGAVKKWQKSQPQKALEIWRKLSEANSALEMHLNSLSTVAKEHWDLYKYIIFNCSMHGSEKWMEQTSNPREEEVVKALFWARDAMLEIRHHMRLMGEAAGIPIEPESQTQLLDATMNMEGVLLAGIPGAGGFDAVFAVTLGNSSSDVSKAWSSLNVLALLVREDPCGVSLESSDPRTKEVTSAVSSVQIK</sequence>
<name>A0A834GAT9_RHOSS</name>
<dbReference type="Gene3D" id="3.30.230.10">
    <property type="match status" value="1"/>
</dbReference>
<dbReference type="UniPathway" id="UPA00057">
    <property type="reaction ID" value="UER00099"/>
</dbReference>
<protein>
    <recommendedName>
        <fullName evidence="2">phosphomevalonate kinase</fullName>
        <ecNumber evidence="2">2.7.4.2</ecNumber>
    </recommendedName>
</protein>
<evidence type="ECO:0000256" key="2">
    <source>
        <dbReference type="ARBA" id="ARBA00012958"/>
    </source>
</evidence>
<dbReference type="InterPro" id="IPR014721">
    <property type="entry name" value="Ribsml_uS5_D2-typ_fold_subgr"/>
</dbReference>